<comment type="caution">
    <text evidence="1">The sequence shown here is derived from an EMBL/GenBank/DDBJ whole genome shotgun (WGS) entry which is preliminary data.</text>
</comment>
<feature type="non-terminal residue" evidence="1">
    <location>
        <position position="37"/>
    </location>
</feature>
<name>M6VN75_9LEPT</name>
<evidence type="ECO:0000313" key="1">
    <source>
        <dbReference type="EMBL" id="EMO56581.1"/>
    </source>
</evidence>
<dbReference type="EMBL" id="AKWE02000165">
    <property type="protein sequence ID" value="EMO56581.1"/>
    <property type="molecule type" value="Genomic_DNA"/>
</dbReference>
<evidence type="ECO:0000313" key="2">
    <source>
        <dbReference type="Proteomes" id="UP000012149"/>
    </source>
</evidence>
<proteinExistence type="predicted"/>
<dbReference type="Proteomes" id="UP000012149">
    <property type="component" value="Unassembled WGS sequence"/>
</dbReference>
<gene>
    <name evidence="1" type="ORF">LEP1GSC161_0193</name>
</gene>
<reference evidence="1 2" key="1">
    <citation type="submission" date="2013-01" db="EMBL/GenBank/DDBJ databases">
        <authorList>
            <person name="Harkins D.M."/>
            <person name="Durkin A.S."/>
            <person name="Brinkac L.M."/>
            <person name="Haft D.H."/>
            <person name="Selengut J.D."/>
            <person name="Sanka R."/>
            <person name="DePew J."/>
            <person name="Purushe J."/>
            <person name="Matthias M.A."/>
            <person name="Vinetz J.M."/>
            <person name="Sutton G.G."/>
            <person name="Nierman W.C."/>
            <person name="Fouts D.E."/>
        </authorList>
    </citation>
    <scope>NUCLEOTIDE SEQUENCE [LARGE SCALE GENOMIC DNA]</scope>
    <source>
        <strain evidence="1 2">CBC1416</strain>
    </source>
</reference>
<organism evidence="1 2">
    <name type="scientific">Leptospira santarosai str. CBC1416</name>
    <dbReference type="NCBI Taxonomy" id="1193059"/>
    <lineage>
        <taxon>Bacteria</taxon>
        <taxon>Pseudomonadati</taxon>
        <taxon>Spirochaetota</taxon>
        <taxon>Spirochaetia</taxon>
        <taxon>Leptospirales</taxon>
        <taxon>Leptospiraceae</taxon>
        <taxon>Leptospira</taxon>
    </lineage>
</organism>
<accession>M6VN75</accession>
<sequence length="37" mass="4582">MVLTHPNKIEDLRMSFWFFCRGYSNDKKQRISSYNLR</sequence>
<dbReference type="AlphaFoldDB" id="M6VN75"/>
<protein>
    <submittedName>
        <fullName evidence="1">Uncharacterized protein</fullName>
    </submittedName>
</protein>